<dbReference type="EMBL" id="RQGM01000074">
    <property type="protein sequence ID" value="TGL79743.1"/>
    <property type="molecule type" value="Genomic_DNA"/>
</dbReference>
<sequence>MDRIQEKYVGLFDYSNLILVQCPKCKHKAEVLNESEFRNNRKVHCNHCGFIKTEEDNYWNGTYMLVAQRCPVCGNRHFYRKSNVKLKSTKEVIKSVSCSKCQKTSKVKLDLIREVSTYKVTDPYFGLSLWLQKTVNNHTLWFYNYEHLQDIKEYIQAGLREKIPDNKRTMFTKLPKWIKSAKQREKIIESIVQLEKV</sequence>
<name>A0A6N4QRY8_9LEPT</name>
<organism evidence="1 2">
    <name type="scientific">Leptospira yasudae</name>
    <dbReference type="NCBI Taxonomy" id="2202201"/>
    <lineage>
        <taxon>Bacteria</taxon>
        <taxon>Pseudomonadati</taxon>
        <taxon>Spirochaetota</taxon>
        <taxon>Spirochaetia</taxon>
        <taxon>Leptospirales</taxon>
        <taxon>Leptospiraceae</taxon>
        <taxon>Leptospira</taxon>
    </lineage>
</organism>
<dbReference type="AlphaFoldDB" id="A0A6N4QRY8"/>
<protein>
    <submittedName>
        <fullName evidence="1">Uncharacterized protein</fullName>
    </submittedName>
</protein>
<proteinExistence type="predicted"/>
<dbReference type="RefSeq" id="WP_135571500.1">
    <property type="nucleotide sequence ID" value="NZ_RQGK01000057.1"/>
</dbReference>
<evidence type="ECO:0000313" key="2">
    <source>
        <dbReference type="Proteomes" id="UP000297613"/>
    </source>
</evidence>
<evidence type="ECO:0000313" key="1">
    <source>
        <dbReference type="EMBL" id="TGL79743.1"/>
    </source>
</evidence>
<comment type="caution">
    <text evidence="1">The sequence shown here is derived from an EMBL/GenBank/DDBJ whole genome shotgun (WGS) entry which is preliminary data.</text>
</comment>
<dbReference type="Proteomes" id="UP000297613">
    <property type="component" value="Unassembled WGS sequence"/>
</dbReference>
<gene>
    <name evidence="1" type="ORF">EHQ83_17905</name>
</gene>
<reference evidence="1 2" key="1">
    <citation type="journal article" date="2019" name="PLoS Negl. Trop. Dis.">
        <title>Revisiting the worldwide diversity of Leptospira species in the environment.</title>
        <authorList>
            <person name="Vincent A.T."/>
            <person name="Schiettekatte O."/>
            <person name="Bourhy P."/>
            <person name="Veyrier F.J."/>
            <person name="Picardeau M."/>
        </authorList>
    </citation>
    <scope>NUCLEOTIDE SEQUENCE [LARGE SCALE GENOMIC DNA]</scope>
    <source>
        <strain evidence="1 2">201702445</strain>
    </source>
</reference>
<accession>A0A6N4QRY8</accession>